<dbReference type="InterPro" id="IPR032284">
    <property type="entry name" value="RecQ_Zn-bd"/>
</dbReference>
<dbReference type="InterPro" id="IPR004589">
    <property type="entry name" value="DNA_helicase_ATP-dep_RecQ"/>
</dbReference>
<dbReference type="InterPro" id="IPR001650">
    <property type="entry name" value="Helicase_C-like"/>
</dbReference>
<dbReference type="PROSITE" id="PS51194">
    <property type="entry name" value="HELICASE_CTER"/>
    <property type="match status" value="1"/>
</dbReference>
<dbReference type="GO" id="GO:0006281">
    <property type="term" value="P:DNA repair"/>
    <property type="evidence" value="ECO:0007669"/>
    <property type="project" value="UniProtKB-KW"/>
</dbReference>
<dbReference type="InterPro" id="IPR010997">
    <property type="entry name" value="HRDC-like_sf"/>
</dbReference>
<evidence type="ECO:0000313" key="21">
    <source>
        <dbReference type="EMBL" id="GFM33499.1"/>
    </source>
</evidence>
<evidence type="ECO:0000256" key="10">
    <source>
        <dbReference type="ARBA" id="ARBA00022840"/>
    </source>
</evidence>
<dbReference type="SMART" id="SM00487">
    <property type="entry name" value="DEXDc"/>
    <property type="match status" value="1"/>
</dbReference>
<dbReference type="NCBIfam" id="TIGR01389">
    <property type="entry name" value="recQ"/>
    <property type="match status" value="1"/>
</dbReference>
<dbReference type="GO" id="GO:0043590">
    <property type="term" value="C:bacterial nucleoid"/>
    <property type="evidence" value="ECO:0007669"/>
    <property type="project" value="TreeGrafter"/>
</dbReference>
<dbReference type="PANTHER" id="PTHR13710:SF105">
    <property type="entry name" value="ATP-DEPENDENT DNA HELICASE Q1"/>
    <property type="match status" value="1"/>
</dbReference>
<gene>
    <name evidence="21" type="primary">recQ</name>
    <name evidence="21" type="ORF">DSM101010T_18640</name>
</gene>
<dbReference type="RefSeq" id="WP_174405157.1">
    <property type="nucleotide sequence ID" value="NZ_BLVO01000013.1"/>
</dbReference>
<keyword evidence="7" id="KW-0378">Hydrolase</keyword>
<protein>
    <recommendedName>
        <fullName evidence="16">DNA helicase RecQ</fullName>
        <ecNumber evidence="16">5.6.2.4</ecNumber>
    </recommendedName>
</protein>
<feature type="domain" description="HRDC" evidence="18">
    <location>
        <begin position="551"/>
        <end position="631"/>
    </location>
</feature>
<dbReference type="Pfam" id="PF16124">
    <property type="entry name" value="RecQ_Zn_bind"/>
    <property type="match status" value="1"/>
</dbReference>
<dbReference type="GO" id="GO:0006310">
    <property type="term" value="P:DNA recombination"/>
    <property type="evidence" value="ECO:0007669"/>
    <property type="project" value="UniProtKB-UniRule"/>
</dbReference>
<dbReference type="InterPro" id="IPR002121">
    <property type="entry name" value="HRDC_dom"/>
</dbReference>
<keyword evidence="14" id="KW-0413">Isomerase</keyword>
<dbReference type="GO" id="GO:0003677">
    <property type="term" value="F:DNA binding"/>
    <property type="evidence" value="ECO:0007669"/>
    <property type="project" value="UniProtKB-KW"/>
</dbReference>
<dbReference type="Pfam" id="PF00570">
    <property type="entry name" value="HRDC"/>
    <property type="match status" value="1"/>
</dbReference>
<evidence type="ECO:0000256" key="12">
    <source>
        <dbReference type="ARBA" id="ARBA00023172"/>
    </source>
</evidence>
<evidence type="ECO:0000256" key="14">
    <source>
        <dbReference type="ARBA" id="ARBA00023235"/>
    </source>
</evidence>
<evidence type="ECO:0000256" key="11">
    <source>
        <dbReference type="ARBA" id="ARBA00023125"/>
    </source>
</evidence>
<reference evidence="21 22" key="1">
    <citation type="submission" date="2020-05" db="EMBL/GenBank/DDBJ databases">
        <title>Draft genome sequence of Desulfovibrio sp. strain HN2T.</title>
        <authorList>
            <person name="Ueno A."/>
            <person name="Tamazawa S."/>
            <person name="Tamamura S."/>
            <person name="Murakami T."/>
            <person name="Kiyama T."/>
            <person name="Inomata H."/>
            <person name="Amano Y."/>
            <person name="Miyakawa K."/>
            <person name="Tamaki H."/>
            <person name="Naganuma T."/>
            <person name="Kaneko K."/>
        </authorList>
    </citation>
    <scope>NUCLEOTIDE SEQUENCE [LARGE SCALE GENOMIC DNA]</scope>
    <source>
        <strain evidence="21 22">HN2</strain>
    </source>
</reference>
<dbReference type="CDD" id="cd17920">
    <property type="entry name" value="DEXHc_RecQ"/>
    <property type="match status" value="1"/>
</dbReference>
<evidence type="ECO:0000256" key="2">
    <source>
        <dbReference type="ARBA" id="ARBA00001947"/>
    </source>
</evidence>
<comment type="cofactor">
    <cofactor evidence="1">
        <name>Mg(2+)</name>
        <dbReference type="ChEBI" id="CHEBI:18420"/>
    </cofactor>
</comment>
<dbReference type="PROSITE" id="PS51192">
    <property type="entry name" value="HELICASE_ATP_BIND_1"/>
    <property type="match status" value="1"/>
</dbReference>
<dbReference type="InterPro" id="IPR014001">
    <property type="entry name" value="Helicase_ATP-bd"/>
</dbReference>
<dbReference type="InterPro" id="IPR044876">
    <property type="entry name" value="HRDC_dom_sf"/>
</dbReference>
<dbReference type="GO" id="GO:0005524">
    <property type="term" value="F:ATP binding"/>
    <property type="evidence" value="ECO:0007669"/>
    <property type="project" value="UniProtKB-KW"/>
</dbReference>
<feature type="domain" description="Helicase ATP-binding" evidence="19">
    <location>
        <begin position="46"/>
        <end position="214"/>
    </location>
</feature>
<evidence type="ECO:0000256" key="8">
    <source>
        <dbReference type="ARBA" id="ARBA00022806"/>
    </source>
</evidence>
<keyword evidence="11" id="KW-0238">DNA-binding</keyword>
<dbReference type="Pfam" id="PF00271">
    <property type="entry name" value="Helicase_C"/>
    <property type="match status" value="1"/>
</dbReference>
<organism evidence="21 22">
    <name type="scientific">Desulfovibrio subterraneus</name>
    <dbReference type="NCBI Taxonomy" id="2718620"/>
    <lineage>
        <taxon>Bacteria</taxon>
        <taxon>Pseudomonadati</taxon>
        <taxon>Thermodesulfobacteriota</taxon>
        <taxon>Desulfovibrionia</taxon>
        <taxon>Desulfovibrionales</taxon>
        <taxon>Desulfovibrionaceae</taxon>
        <taxon>Desulfovibrio</taxon>
    </lineage>
</organism>
<proteinExistence type="inferred from homology"/>
<keyword evidence="13" id="KW-0234">DNA repair</keyword>
<keyword evidence="5" id="KW-0547">Nucleotide-binding</keyword>
<keyword evidence="4" id="KW-0479">Metal-binding</keyword>
<evidence type="ECO:0000256" key="7">
    <source>
        <dbReference type="ARBA" id="ARBA00022801"/>
    </source>
</evidence>
<evidence type="ECO:0000259" key="20">
    <source>
        <dbReference type="PROSITE" id="PS51194"/>
    </source>
</evidence>
<dbReference type="InterPro" id="IPR011545">
    <property type="entry name" value="DEAD/DEAH_box_helicase_dom"/>
</dbReference>
<keyword evidence="6" id="KW-0227">DNA damage</keyword>
<evidence type="ECO:0000313" key="22">
    <source>
        <dbReference type="Proteomes" id="UP000503840"/>
    </source>
</evidence>
<sequence>MPTRQIQNALINNVPAPDAPELSTPLDVLRHVYGYHAFQGEQHGVIEHVLGGGDALVLMPTGGGKSLCYQIPSIMRQGTGIVISPLIALMQDQVSALTQMGVRAACLNSSLSPARQREVEAALHGGALDLLYVAPERLMTPQFLNRLDGLPIALFAIDEAHCVSQWGHDFRPEYTQLSVLHERFPKVPRIALTATADGPTRRDIVDHLQLGGASVFSTGFDRPNISYAIVQKDRGIDQLLAFIRQRHAGEAGIVYRISRKKVEETAEALQAAGIPALPYHAGMTAILRSHNQERFMREEGVVMVATVAFGMGVDKPNVRFVAHLEPPRSLEAYHQETGRAGRDGLPAEAFMTYGLADVVILRKMIGSPEENPRSFIEHQKLNAMLGFLETVECRRKALLGYFGEPLATSCGNCDTCITPPQTWDGTVAAQKALSCVYRTGQRFGVAHLTDILLGKLTKRVADHGHNEFKTFGCGKELAKESWKSVFRQLVALGLLDVDMEGHGSLLLNEESWQVLRGDRTVQLRRESLAAPAAHGRVTPEMEAALHATLSHPLTSSLLQALRNERLRLSEEQDVPPYAIFPDKTLMELAAYRPATLEELSNLYGVGQAKLAMYGQLFLDLLAAHEAEHGKPENTPPLPQRAAEKERRKIARDSRGITATVRSSMDMLKTLGTAEAVAAERGLATGTVYGHFAQALRLKEMELGEITGQLSPADMHDIQEALGASIGAGTGLRGAFDALKGRFDYGLLRCIATEMRGGTAEGDDW</sequence>
<dbReference type="GO" id="GO:0046872">
    <property type="term" value="F:metal ion binding"/>
    <property type="evidence" value="ECO:0007669"/>
    <property type="project" value="UniProtKB-KW"/>
</dbReference>
<keyword evidence="12" id="KW-0233">DNA recombination</keyword>
<dbReference type="SUPFAM" id="SSF52540">
    <property type="entry name" value="P-loop containing nucleoside triphosphate hydrolases"/>
    <property type="match status" value="2"/>
</dbReference>
<evidence type="ECO:0000256" key="15">
    <source>
        <dbReference type="ARBA" id="ARBA00034617"/>
    </source>
</evidence>
<feature type="compositionally biased region" description="Basic and acidic residues" evidence="17">
    <location>
        <begin position="641"/>
        <end position="654"/>
    </location>
</feature>
<dbReference type="GO" id="GO:0043138">
    <property type="term" value="F:3'-5' DNA helicase activity"/>
    <property type="evidence" value="ECO:0007669"/>
    <property type="project" value="UniProtKB-EC"/>
</dbReference>
<dbReference type="SMART" id="SM00956">
    <property type="entry name" value="RQC"/>
    <property type="match status" value="1"/>
</dbReference>
<dbReference type="Gene3D" id="1.10.10.10">
    <property type="entry name" value="Winged helix-like DNA-binding domain superfamily/Winged helix DNA-binding domain"/>
    <property type="match status" value="1"/>
</dbReference>
<dbReference type="InterPro" id="IPR036388">
    <property type="entry name" value="WH-like_DNA-bd_sf"/>
</dbReference>
<dbReference type="GO" id="GO:0016787">
    <property type="term" value="F:hydrolase activity"/>
    <property type="evidence" value="ECO:0007669"/>
    <property type="project" value="UniProtKB-KW"/>
</dbReference>
<dbReference type="EMBL" id="BLVO01000013">
    <property type="protein sequence ID" value="GFM33499.1"/>
    <property type="molecule type" value="Genomic_DNA"/>
</dbReference>
<comment type="cofactor">
    <cofactor evidence="2">
        <name>Zn(2+)</name>
        <dbReference type="ChEBI" id="CHEBI:29105"/>
    </cofactor>
</comment>
<evidence type="ECO:0000256" key="13">
    <source>
        <dbReference type="ARBA" id="ARBA00023204"/>
    </source>
</evidence>
<evidence type="ECO:0000256" key="17">
    <source>
        <dbReference type="SAM" id="MobiDB-lite"/>
    </source>
</evidence>
<dbReference type="InterPro" id="IPR018982">
    <property type="entry name" value="RQC_domain"/>
</dbReference>
<dbReference type="GO" id="GO:0009432">
    <property type="term" value="P:SOS response"/>
    <property type="evidence" value="ECO:0007669"/>
    <property type="project" value="UniProtKB-UniRule"/>
</dbReference>
<dbReference type="SMART" id="SM00341">
    <property type="entry name" value="HRDC"/>
    <property type="match status" value="1"/>
</dbReference>
<dbReference type="Pfam" id="PF00270">
    <property type="entry name" value="DEAD"/>
    <property type="match status" value="1"/>
</dbReference>
<dbReference type="GO" id="GO:0006260">
    <property type="term" value="P:DNA replication"/>
    <property type="evidence" value="ECO:0007669"/>
    <property type="project" value="InterPro"/>
</dbReference>
<keyword evidence="10" id="KW-0067">ATP-binding</keyword>
<evidence type="ECO:0000256" key="6">
    <source>
        <dbReference type="ARBA" id="ARBA00022763"/>
    </source>
</evidence>
<feature type="region of interest" description="Disordered" evidence="17">
    <location>
        <begin position="627"/>
        <end position="654"/>
    </location>
</feature>
<accession>A0A7J0BIM7</accession>
<dbReference type="NCBIfam" id="TIGR00614">
    <property type="entry name" value="recQ_fam"/>
    <property type="match status" value="1"/>
</dbReference>
<evidence type="ECO:0000256" key="4">
    <source>
        <dbReference type="ARBA" id="ARBA00022723"/>
    </source>
</evidence>
<dbReference type="GO" id="GO:0005737">
    <property type="term" value="C:cytoplasm"/>
    <property type="evidence" value="ECO:0007669"/>
    <property type="project" value="TreeGrafter"/>
</dbReference>
<evidence type="ECO:0000256" key="5">
    <source>
        <dbReference type="ARBA" id="ARBA00022741"/>
    </source>
</evidence>
<keyword evidence="9" id="KW-0862">Zinc</keyword>
<dbReference type="FunFam" id="1.10.10.10:FF:000175">
    <property type="entry name" value="ATP-dependent DNA helicase RecQ"/>
    <property type="match status" value="1"/>
</dbReference>
<name>A0A7J0BIM7_9BACT</name>
<dbReference type="InterPro" id="IPR006293">
    <property type="entry name" value="DNA_helicase_ATP-dep_RecQ_bac"/>
</dbReference>
<dbReference type="GO" id="GO:0009378">
    <property type="term" value="F:four-way junction helicase activity"/>
    <property type="evidence" value="ECO:0007669"/>
    <property type="project" value="TreeGrafter"/>
</dbReference>
<dbReference type="FunFam" id="3.40.50.300:FF:000156">
    <property type="entry name" value="ATP-dependent DNA helicase recQ"/>
    <property type="match status" value="1"/>
</dbReference>
<feature type="domain" description="Helicase C-terminal" evidence="20">
    <location>
        <begin position="235"/>
        <end position="389"/>
    </location>
</feature>
<evidence type="ECO:0000259" key="18">
    <source>
        <dbReference type="PROSITE" id="PS50967"/>
    </source>
</evidence>
<evidence type="ECO:0000259" key="19">
    <source>
        <dbReference type="PROSITE" id="PS51192"/>
    </source>
</evidence>
<evidence type="ECO:0000256" key="3">
    <source>
        <dbReference type="ARBA" id="ARBA00005446"/>
    </source>
</evidence>
<dbReference type="SUPFAM" id="SSF47819">
    <property type="entry name" value="HRDC-like"/>
    <property type="match status" value="1"/>
</dbReference>
<evidence type="ECO:0000256" key="1">
    <source>
        <dbReference type="ARBA" id="ARBA00001946"/>
    </source>
</evidence>
<dbReference type="InterPro" id="IPR027417">
    <property type="entry name" value="P-loop_NTPase"/>
</dbReference>
<dbReference type="EC" id="5.6.2.4" evidence="16"/>
<dbReference type="FunFam" id="3.40.50.300:FF:000296">
    <property type="entry name" value="ATP-dependent DNA helicase RecQ"/>
    <property type="match status" value="1"/>
</dbReference>
<keyword evidence="8 21" id="KW-0347">Helicase</keyword>
<dbReference type="Gene3D" id="3.40.50.300">
    <property type="entry name" value="P-loop containing nucleotide triphosphate hydrolases"/>
    <property type="match status" value="2"/>
</dbReference>
<evidence type="ECO:0000256" key="9">
    <source>
        <dbReference type="ARBA" id="ARBA00022833"/>
    </source>
</evidence>
<dbReference type="InterPro" id="IPR029491">
    <property type="entry name" value="Helicase_HTH"/>
</dbReference>
<dbReference type="GO" id="GO:0030894">
    <property type="term" value="C:replisome"/>
    <property type="evidence" value="ECO:0007669"/>
    <property type="project" value="TreeGrafter"/>
</dbReference>
<dbReference type="Pfam" id="PF09382">
    <property type="entry name" value="RQC"/>
    <property type="match status" value="1"/>
</dbReference>
<dbReference type="Proteomes" id="UP000503840">
    <property type="component" value="Unassembled WGS sequence"/>
</dbReference>
<comment type="caution">
    <text evidence="21">The sequence shown here is derived from an EMBL/GenBank/DDBJ whole genome shotgun (WGS) entry which is preliminary data.</text>
</comment>
<keyword evidence="22" id="KW-1185">Reference proteome</keyword>
<comment type="similarity">
    <text evidence="3">Belongs to the helicase family. RecQ subfamily.</text>
</comment>
<dbReference type="PANTHER" id="PTHR13710">
    <property type="entry name" value="DNA HELICASE RECQ FAMILY MEMBER"/>
    <property type="match status" value="1"/>
</dbReference>
<dbReference type="SMART" id="SM00490">
    <property type="entry name" value="HELICc"/>
    <property type="match status" value="1"/>
</dbReference>
<dbReference type="AlphaFoldDB" id="A0A7J0BIM7"/>
<dbReference type="PROSITE" id="PS50967">
    <property type="entry name" value="HRDC"/>
    <property type="match status" value="1"/>
</dbReference>
<evidence type="ECO:0000256" key="16">
    <source>
        <dbReference type="NCBIfam" id="TIGR01389"/>
    </source>
</evidence>
<dbReference type="Gene3D" id="1.10.150.80">
    <property type="entry name" value="HRDC domain"/>
    <property type="match status" value="1"/>
</dbReference>
<comment type="catalytic activity">
    <reaction evidence="15">
        <text>Couples ATP hydrolysis with the unwinding of duplex DNA by translocating in the 3'-5' direction.</text>
        <dbReference type="EC" id="5.6.2.4"/>
    </reaction>
</comment>
<dbReference type="Pfam" id="PF14493">
    <property type="entry name" value="HTH_40"/>
    <property type="match status" value="1"/>
</dbReference>